<comment type="caution">
    <text evidence="2">The sequence shown here is derived from an EMBL/GenBank/DDBJ whole genome shotgun (WGS) entry which is preliminary data.</text>
</comment>
<dbReference type="EMBL" id="MBTG01000045">
    <property type="protein sequence ID" value="OPH48514.1"/>
    <property type="molecule type" value="Genomic_DNA"/>
</dbReference>
<proteinExistence type="predicted"/>
<dbReference type="AlphaFoldDB" id="A0A1V4HA06"/>
<feature type="region of interest" description="Disordered" evidence="1">
    <location>
        <begin position="1"/>
        <end position="77"/>
    </location>
</feature>
<gene>
    <name evidence="2" type="ORF">BC351_08580</name>
</gene>
<organism evidence="2 3">
    <name type="scientific">Paenibacillus ferrarius</name>
    <dbReference type="NCBI Taxonomy" id="1469647"/>
    <lineage>
        <taxon>Bacteria</taxon>
        <taxon>Bacillati</taxon>
        <taxon>Bacillota</taxon>
        <taxon>Bacilli</taxon>
        <taxon>Bacillales</taxon>
        <taxon>Paenibacillaceae</taxon>
        <taxon>Paenibacillus</taxon>
    </lineage>
</organism>
<evidence type="ECO:0000256" key="1">
    <source>
        <dbReference type="SAM" id="MobiDB-lite"/>
    </source>
</evidence>
<evidence type="ECO:0000313" key="2">
    <source>
        <dbReference type="EMBL" id="OPH48514.1"/>
    </source>
</evidence>
<dbReference type="Proteomes" id="UP000190626">
    <property type="component" value="Unassembled WGS sequence"/>
</dbReference>
<name>A0A1V4HA06_9BACL</name>
<keyword evidence="3" id="KW-1185">Reference proteome</keyword>
<accession>A0A1V4HA06</accession>
<feature type="compositionally biased region" description="Low complexity" evidence="1">
    <location>
        <begin position="25"/>
        <end position="36"/>
    </location>
</feature>
<reference evidence="3" key="1">
    <citation type="submission" date="2016-07" db="EMBL/GenBank/DDBJ databases">
        <authorList>
            <person name="Florea S."/>
            <person name="Webb J.S."/>
            <person name="Jaromczyk J."/>
            <person name="Schardl C.L."/>
        </authorList>
    </citation>
    <scope>NUCLEOTIDE SEQUENCE [LARGE SCALE GENOMIC DNA]</scope>
    <source>
        <strain evidence="3">CY1</strain>
    </source>
</reference>
<protein>
    <submittedName>
        <fullName evidence="2">Uncharacterized protein</fullName>
    </submittedName>
</protein>
<sequence length="77" mass="8063">MLNLPKKQAQQEKSTHPALSLQKRQAQLAEEALSAQMPTEPAQKAGSAGKKHPSCPEPAKKAGSTGGGGTIEHETSF</sequence>
<evidence type="ECO:0000313" key="3">
    <source>
        <dbReference type="Proteomes" id="UP000190626"/>
    </source>
</evidence>
<dbReference type="STRING" id="1469647.BC351_08580"/>